<dbReference type="SUPFAM" id="SSF110849">
    <property type="entry name" value="ParB/Sulfiredoxin"/>
    <property type="match status" value="1"/>
</dbReference>
<dbReference type="PANTHER" id="PTHR33375:SF1">
    <property type="entry name" value="CHROMOSOME-PARTITIONING PROTEIN PARB-RELATED"/>
    <property type="match status" value="1"/>
</dbReference>
<dbReference type="InterPro" id="IPR036086">
    <property type="entry name" value="ParB/Sulfiredoxin_sf"/>
</dbReference>
<comment type="caution">
    <text evidence="2">The sequence shown here is derived from an EMBL/GenBank/DDBJ whole genome shotgun (WGS) entry which is preliminary data.</text>
</comment>
<dbReference type="Gene3D" id="3.90.1530.10">
    <property type="entry name" value="Conserved hypothetical protein from pyrococcus furiosus pfu- 392566-001, ParB domain"/>
    <property type="match status" value="1"/>
</dbReference>
<dbReference type="SMART" id="SM00470">
    <property type="entry name" value="ParB"/>
    <property type="match status" value="1"/>
</dbReference>
<protein>
    <recommendedName>
        <fullName evidence="1">ParB-like N-terminal domain-containing protein</fullName>
    </recommendedName>
</protein>
<evidence type="ECO:0000313" key="2">
    <source>
        <dbReference type="EMBL" id="PZG42013.1"/>
    </source>
</evidence>
<dbReference type="EMBL" id="POUA01000161">
    <property type="protein sequence ID" value="PZG42013.1"/>
    <property type="molecule type" value="Genomic_DNA"/>
</dbReference>
<dbReference type="PANTHER" id="PTHR33375">
    <property type="entry name" value="CHROMOSOME-PARTITIONING PROTEIN PARB-RELATED"/>
    <property type="match status" value="1"/>
</dbReference>
<dbReference type="GO" id="GO:0045881">
    <property type="term" value="P:positive regulation of sporulation resulting in formation of a cellular spore"/>
    <property type="evidence" value="ECO:0007669"/>
    <property type="project" value="TreeGrafter"/>
</dbReference>
<evidence type="ECO:0000313" key="3">
    <source>
        <dbReference type="Proteomes" id="UP000248544"/>
    </source>
</evidence>
<dbReference type="Proteomes" id="UP000248544">
    <property type="component" value="Unassembled WGS sequence"/>
</dbReference>
<feature type="domain" description="ParB-like N-terminal" evidence="1">
    <location>
        <begin position="13"/>
        <end position="96"/>
    </location>
</feature>
<keyword evidence="3" id="KW-1185">Reference proteome</keyword>
<dbReference type="InterPro" id="IPR050336">
    <property type="entry name" value="Chromosome_partition/occlusion"/>
</dbReference>
<reference evidence="2 3" key="1">
    <citation type="submission" date="2018-01" db="EMBL/GenBank/DDBJ databases">
        <title>Draft genome sequence of Sphaerisporangium sp. 7K107.</title>
        <authorList>
            <person name="Sahin N."/>
            <person name="Saygin H."/>
            <person name="Ay H."/>
        </authorList>
    </citation>
    <scope>NUCLEOTIDE SEQUENCE [LARGE SCALE GENOMIC DNA]</scope>
    <source>
        <strain evidence="2 3">7K107</strain>
    </source>
</reference>
<dbReference type="InterPro" id="IPR003115">
    <property type="entry name" value="ParB_N"/>
</dbReference>
<organism evidence="2 3">
    <name type="scientific">Spongiactinospora gelatinilytica</name>
    <dbReference type="NCBI Taxonomy" id="2666298"/>
    <lineage>
        <taxon>Bacteria</taxon>
        <taxon>Bacillati</taxon>
        <taxon>Actinomycetota</taxon>
        <taxon>Actinomycetes</taxon>
        <taxon>Streptosporangiales</taxon>
        <taxon>Streptosporangiaceae</taxon>
        <taxon>Spongiactinospora</taxon>
    </lineage>
</organism>
<accession>A0A2W2G228</accession>
<gene>
    <name evidence="2" type="ORF">C1I98_20315</name>
</gene>
<evidence type="ECO:0000259" key="1">
    <source>
        <dbReference type="SMART" id="SM00470"/>
    </source>
</evidence>
<dbReference type="GO" id="GO:0007059">
    <property type="term" value="P:chromosome segregation"/>
    <property type="evidence" value="ECO:0007669"/>
    <property type="project" value="TreeGrafter"/>
</dbReference>
<name>A0A2W2G228_9ACTN</name>
<dbReference type="Pfam" id="PF02195">
    <property type="entry name" value="ParB_N"/>
    <property type="match status" value="1"/>
</dbReference>
<proteinExistence type="predicted"/>
<sequence length="201" mass="21966">MVAVAHIASQEYRLVPVADLEPHPDNPHRGDVEVISESIEANGFFGAVLVQRTRMRIIAGEHRWRGAVERGLAEVPCVLIDVDDEQAKRILRADNRTAALGYEDPEALAALLASLDEDLAGTGYTEADLTDVTRLVSAPDLDEVVEMLGEPTKRDGWVALRLTVPRPVNAAWSDLVSGREPAQVLAELLGVEWQWDDEAAA</sequence>
<dbReference type="GO" id="GO:0005694">
    <property type="term" value="C:chromosome"/>
    <property type="evidence" value="ECO:0007669"/>
    <property type="project" value="TreeGrafter"/>
</dbReference>
<dbReference type="AlphaFoldDB" id="A0A2W2G228"/>